<dbReference type="Pfam" id="PF00196">
    <property type="entry name" value="GerE"/>
    <property type="match status" value="1"/>
</dbReference>
<dbReference type="Gene3D" id="3.40.50.300">
    <property type="entry name" value="P-loop containing nucleotide triphosphate hydrolases"/>
    <property type="match status" value="1"/>
</dbReference>
<dbReference type="InterPro" id="IPR039420">
    <property type="entry name" value="WalR-like"/>
</dbReference>
<evidence type="ECO:0000256" key="1">
    <source>
        <dbReference type="ARBA" id="ARBA00023015"/>
    </source>
</evidence>
<name>A0A147ERS1_9MICO</name>
<comment type="caution">
    <text evidence="5">The sequence shown here is derived from an EMBL/GenBank/DDBJ whole genome shotgun (WGS) entry which is preliminary data.</text>
</comment>
<dbReference type="GO" id="GO:0003677">
    <property type="term" value="F:DNA binding"/>
    <property type="evidence" value="ECO:0007669"/>
    <property type="project" value="UniProtKB-KW"/>
</dbReference>
<gene>
    <name evidence="5" type="ORF">NS354_02110</name>
</gene>
<dbReference type="Pfam" id="PF13191">
    <property type="entry name" value="AAA_16"/>
    <property type="match status" value="1"/>
</dbReference>
<dbReference type="SMART" id="SM00421">
    <property type="entry name" value="HTH_LUXR"/>
    <property type="match status" value="1"/>
</dbReference>
<dbReference type="EMBL" id="LDRK01000010">
    <property type="protein sequence ID" value="KTR87103.1"/>
    <property type="molecule type" value="Genomic_DNA"/>
</dbReference>
<dbReference type="AlphaFoldDB" id="A0A147ERS1"/>
<dbReference type="PROSITE" id="PS50043">
    <property type="entry name" value="HTH_LUXR_2"/>
    <property type="match status" value="1"/>
</dbReference>
<dbReference type="SUPFAM" id="SSF46894">
    <property type="entry name" value="C-terminal effector domain of the bipartite response regulators"/>
    <property type="match status" value="1"/>
</dbReference>
<sequence>MPGEMVAEKIGAIATHGHVRRDHLVHRLAHGGRVVVITAEQGAGKTDLMSQWLSQQRSSAFAWIALDAGAGDPRTFWSRVMQAMSAARPEAFAALEHDYAHGRIPPEEALPRITSASMRDPEPMVLVIDDLHFAADAVQDQLVSLLRRSPNLQLLAASRTRTRFEVPVTAAGLAVTALHADALAFTANEIAQAAAVLPYQLSEPEIAGLRRTTRGHPLAVRLALSVMANLSRGGTRRPSADEVQRGVESMLAGFVPEFPSPRDHELALIASLVPEIDGAFAEQLGGAASWADFERFDTLGYGRLASRHGRTVFRLQTLIAGALRPRALAELPAERIAEVRRLAFAHLYEHADPIDILELLIDGNMDRAIFPHFVRNFTEISLKRSRELVAIAGSISPERQLREGTIPIMIAVALSEDALVPTPRMRELLEIGMPSLEHRAAEARGAAGSLLLLARFAGLRVSRAYDEAAEVGEQFLRQSALASPSWRSGMSAARLQIILTELLAGRAQRVLDLAEGLADDAHPGRQAHLHAILAFAHARMGDLRASKRELAAVDPSQAGWLETTHSIGWHLATALRTASLGRHDDAFAALAAVAPRMDDSELWPAIVWTRGKARLVADQAALGHQELEAALAEREHLPVSAGWTEELRTLRGEFLLATGDLVGARAALAHDGNAASSRLARARLAILASRPDEALALLDALDAEARDPRTPDAGLFPAQLAQLQLLRAGALARRGDTECATSLATQAFLALDRLDNLLPLLWIPAAELALIRSLVPPDVWRMPPGSPFAGDDVVLEQLSKREALVLLELARGGSIDEIAGDLHVSSNTIKTQTRSIYKKLKVSSRTEALARARQMGLV</sequence>
<evidence type="ECO:0000256" key="2">
    <source>
        <dbReference type="ARBA" id="ARBA00023125"/>
    </source>
</evidence>
<feature type="domain" description="HTH luxR-type" evidence="4">
    <location>
        <begin position="791"/>
        <end position="856"/>
    </location>
</feature>
<dbReference type="Proteomes" id="UP000070810">
    <property type="component" value="Unassembled WGS sequence"/>
</dbReference>
<reference evidence="5 6" key="1">
    <citation type="journal article" date="2016" name="Front. Microbiol.">
        <title>Genomic Resource of Rice Seed Associated Bacteria.</title>
        <authorList>
            <person name="Midha S."/>
            <person name="Bansal K."/>
            <person name="Sharma S."/>
            <person name="Kumar N."/>
            <person name="Patil P.P."/>
            <person name="Chaudhry V."/>
            <person name="Patil P.B."/>
        </authorList>
    </citation>
    <scope>NUCLEOTIDE SEQUENCE [LARGE SCALE GENOMIC DNA]</scope>
    <source>
        <strain evidence="5 6">NS354</strain>
    </source>
</reference>
<protein>
    <recommendedName>
        <fullName evidence="4">HTH luxR-type domain-containing protein</fullName>
    </recommendedName>
</protein>
<dbReference type="SUPFAM" id="SSF52540">
    <property type="entry name" value="P-loop containing nucleoside triphosphate hydrolases"/>
    <property type="match status" value="1"/>
</dbReference>
<evidence type="ECO:0000256" key="3">
    <source>
        <dbReference type="ARBA" id="ARBA00023163"/>
    </source>
</evidence>
<dbReference type="PRINTS" id="PR00038">
    <property type="entry name" value="HTHLUXR"/>
</dbReference>
<dbReference type="Gene3D" id="1.10.10.10">
    <property type="entry name" value="Winged helix-like DNA-binding domain superfamily/Winged helix DNA-binding domain"/>
    <property type="match status" value="1"/>
</dbReference>
<dbReference type="CDD" id="cd06170">
    <property type="entry name" value="LuxR_C_like"/>
    <property type="match status" value="1"/>
</dbReference>
<proteinExistence type="predicted"/>
<dbReference type="GO" id="GO:0006355">
    <property type="term" value="P:regulation of DNA-templated transcription"/>
    <property type="evidence" value="ECO:0007669"/>
    <property type="project" value="InterPro"/>
</dbReference>
<dbReference type="PANTHER" id="PTHR43214:SF41">
    <property type="entry name" value="NITRATE_NITRITE RESPONSE REGULATOR PROTEIN NARP"/>
    <property type="match status" value="1"/>
</dbReference>
<keyword evidence="6" id="KW-1185">Reference proteome</keyword>
<dbReference type="InterPro" id="IPR000792">
    <property type="entry name" value="Tscrpt_reg_LuxR_C"/>
</dbReference>
<dbReference type="InterPro" id="IPR027417">
    <property type="entry name" value="P-loop_NTPase"/>
</dbReference>
<keyword evidence="2" id="KW-0238">DNA-binding</keyword>
<dbReference type="InterPro" id="IPR016032">
    <property type="entry name" value="Sig_transdc_resp-reg_C-effctor"/>
</dbReference>
<keyword evidence="1" id="KW-0805">Transcription regulation</keyword>
<organism evidence="5 6">
    <name type="scientific">Leucobacter chromiiresistens</name>
    <dbReference type="NCBI Taxonomy" id="1079994"/>
    <lineage>
        <taxon>Bacteria</taxon>
        <taxon>Bacillati</taxon>
        <taxon>Actinomycetota</taxon>
        <taxon>Actinomycetes</taxon>
        <taxon>Micrococcales</taxon>
        <taxon>Microbacteriaceae</taxon>
        <taxon>Leucobacter</taxon>
    </lineage>
</organism>
<dbReference type="RefSeq" id="WP_058592953.1">
    <property type="nucleotide sequence ID" value="NZ_LDRK01000010.1"/>
</dbReference>
<accession>A0A147ERS1</accession>
<dbReference type="PATRIC" id="fig|1079994.3.peg.119"/>
<evidence type="ECO:0000313" key="5">
    <source>
        <dbReference type="EMBL" id="KTR87103.1"/>
    </source>
</evidence>
<evidence type="ECO:0000313" key="6">
    <source>
        <dbReference type="Proteomes" id="UP000070810"/>
    </source>
</evidence>
<evidence type="ECO:0000259" key="4">
    <source>
        <dbReference type="PROSITE" id="PS50043"/>
    </source>
</evidence>
<dbReference type="InterPro" id="IPR041664">
    <property type="entry name" value="AAA_16"/>
</dbReference>
<dbReference type="PANTHER" id="PTHR43214">
    <property type="entry name" value="TWO-COMPONENT RESPONSE REGULATOR"/>
    <property type="match status" value="1"/>
</dbReference>
<dbReference type="InterPro" id="IPR036388">
    <property type="entry name" value="WH-like_DNA-bd_sf"/>
</dbReference>
<keyword evidence="3" id="KW-0804">Transcription</keyword>